<dbReference type="InterPro" id="IPR050109">
    <property type="entry name" value="HTH-type_TetR-like_transc_reg"/>
</dbReference>
<comment type="caution">
    <text evidence="6">The sequence shown here is derived from an EMBL/GenBank/DDBJ whole genome shotgun (WGS) entry which is preliminary data.</text>
</comment>
<protein>
    <submittedName>
        <fullName evidence="6">TetR family transcriptional regulator</fullName>
    </submittedName>
</protein>
<keyword evidence="1" id="KW-0805">Transcription regulation</keyword>
<dbReference type="GO" id="GO:0003700">
    <property type="term" value="F:DNA-binding transcription factor activity"/>
    <property type="evidence" value="ECO:0007669"/>
    <property type="project" value="TreeGrafter"/>
</dbReference>
<keyword evidence="2 4" id="KW-0238">DNA-binding</keyword>
<name>A0A918ART8_9PSEU</name>
<evidence type="ECO:0000256" key="2">
    <source>
        <dbReference type="ARBA" id="ARBA00023125"/>
    </source>
</evidence>
<dbReference type="SUPFAM" id="SSF48498">
    <property type="entry name" value="Tetracyclin repressor-like, C-terminal domain"/>
    <property type="match status" value="1"/>
</dbReference>
<reference evidence="6" key="2">
    <citation type="submission" date="2020-09" db="EMBL/GenBank/DDBJ databases">
        <authorList>
            <person name="Sun Q."/>
            <person name="Ohkuma M."/>
        </authorList>
    </citation>
    <scope>NUCLEOTIDE SEQUENCE</scope>
    <source>
        <strain evidence="6">JCM 3313</strain>
    </source>
</reference>
<dbReference type="PROSITE" id="PS50977">
    <property type="entry name" value="HTH_TETR_2"/>
    <property type="match status" value="1"/>
</dbReference>
<dbReference type="InterPro" id="IPR001647">
    <property type="entry name" value="HTH_TetR"/>
</dbReference>
<evidence type="ECO:0000313" key="7">
    <source>
        <dbReference type="Proteomes" id="UP000639606"/>
    </source>
</evidence>
<dbReference type="GO" id="GO:0000976">
    <property type="term" value="F:transcription cis-regulatory region binding"/>
    <property type="evidence" value="ECO:0007669"/>
    <property type="project" value="TreeGrafter"/>
</dbReference>
<dbReference type="InterPro" id="IPR049445">
    <property type="entry name" value="TetR_SbtR-like_C"/>
</dbReference>
<evidence type="ECO:0000259" key="5">
    <source>
        <dbReference type="PROSITE" id="PS50977"/>
    </source>
</evidence>
<dbReference type="EMBL" id="BMRG01000016">
    <property type="protein sequence ID" value="GGP76795.1"/>
    <property type="molecule type" value="Genomic_DNA"/>
</dbReference>
<evidence type="ECO:0000256" key="4">
    <source>
        <dbReference type="PROSITE-ProRule" id="PRU00335"/>
    </source>
</evidence>
<dbReference type="AlphaFoldDB" id="A0A918ART8"/>
<evidence type="ECO:0000256" key="3">
    <source>
        <dbReference type="ARBA" id="ARBA00023163"/>
    </source>
</evidence>
<proteinExistence type="predicted"/>
<dbReference type="PRINTS" id="PR00455">
    <property type="entry name" value="HTHTETR"/>
</dbReference>
<dbReference type="InterPro" id="IPR009057">
    <property type="entry name" value="Homeodomain-like_sf"/>
</dbReference>
<evidence type="ECO:0000256" key="1">
    <source>
        <dbReference type="ARBA" id="ARBA00023015"/>
    </source>
</evidence>
<sequence length="206" mass="23177">MTRAEHSATSPKRVRRADAERNRAAIIEAAAGVLAEQGCTVDVREIAQRSGVGMGTLYRHFPTKEDLLGTVLEREFATWTSEARQAATATEDPRAALEEFFEQALVNQAHHRAVVERYCENWRHPAQTCGQPLVRIIDELRERAQRAGKLRPDITTDDLALLLAALSQTVQMTPVDKPWLWRRQLRVCLDGLNCEHAAPLPVAERH</sequence>
<dbReference type="InterPro" id="IPR036271">
    <property type="entry name" value="Tet_transcr_reg_TetR-rel_C_sf"/>
</dbReference>
<reference evidence="6" key="1">
    <citation type="journal article" date="2014" name="Int. J. Syst. Evol. Microbiol.">
        <title>Complete genome sequence of Corynebacterium casei LMG S-19264T (=DSM 44701T), isolated from a smear-ripened cheese.</title>
        <authorList>
            <consortium name="US DOE Joint Genome Institute (JGI-PGF)"/>
            <person name="Walter F."/>
            <person name="Albersmeier A."/>
            <person name="Kalinowski J."/>
            <person name="Ruckert C."/>
        </authorList>
    </citation>
    <scope>NUCLEOTIDE SEQUENCE</scope>
    <source>
        <strain evidence="6">JCM 3313</strain>
    </source>
</reference>
<dbReference type="PANTHER" id="PTHR30055">
    <property type="entry name" value="HTH-TYPE TRANSCRIPTIONAL REGULATOR RUTR"/>
    <property type="match status" value="1"/>
</dbReference>
<dbReference type="RefSeq" id="WP_189226512.1">
    <property type="nucleotide sequence ID" value="NZ_BMRG01000016.1"/>
</dbReference>
<evidence type="ECO:0000313" key="6">
    <source>
        <dbReference type="EMBL" id="GGP76795.1"/>
    </source>
</evidence>
<gene>
    <name evidence="6" type="ORF">GCM10010185_58210</name>
</gene>
<dbReference type="Proteomes" id="UP000639606">
    <property type="component" value="Unassembled WGS sequence"/>
</dbReference>
<feature type="domain" description="HTH tetR-type" evidence="5">
    <location>
        <begin position="20"/>
        <end position="79"/>
    </location>
</feature>
<dbReference type="Pfam" id="PF21597">
    <property type="entry name" value="TetR_C_43"/>
    <property type="match status" value="1"/>
</dbReference>
<feature type="DNA-binding region" description="H-T-H motif" evidence="4">
    <location>
        <begin position="42"/>
        <end position="61"/>
    </location>
</feature>
<dbReference type="PANTHER" id="PTHR30055:SF234">
    <property type="entry name" value="HTH-TYPE TRANSCRIPTIONAL REGULATOR BETI"/>
    <property type="match status" value="1"/>
</dbReference>
<keyword evidence="7" id="KW-1185">Reference proteome</keyword>
<dbReference type="Gene3D" id="1.10.357.10">
    <property type="entry name" value="Tetracycline Repressor, domain 2"/>
    <property type="match status" value="1"/>
</dbReference>
<dbReference type="Pfam" id="PF00440">
    <property type="entry name" value="TetR_N"/>
    <property type="match status" value="1"/>
</dbReference>
<dbReference type="SUPFAM" id="SSF46689">
    <property type="entry name" value="Homeodomain-like"/>
    <property type="match status" value="1"/>
</dbReference>
<organism evidence="6 7">
    <name type="scientific">Saccharothrix coeruleofusca</name>
    <dbReference type="NCBI Taxonomy" id="33919"/>
    <lineage>
        <taxon>Bacteria</taxon>
        <taxon>Bacillati</taxon>
        <taxon>Actinomycetota</taxon>
        <taxon>Actinomycetes</taxon>
        <taxon>Pseudonocardiales</taxon>
        <taxon>Pseudonocardiaceae</taxon>
        <taxon>Saccharothrix</taxon>
    </lineage>
</organism>
<accession>A0A918ART8</accession>
<keyword evidence="3" id="KW-0804">Transcription</keyword>